<dbReference type="AlphaFoldDB" id="A0AAV2PYS6"/>
<gene>
    <name evidence="1" type="ORF">MNOR_LOCUS6381</name>
</gene>
<organism evidence="1 2">
    <name type="scientific">Meganyctiphanes norvegica</name>
    <name type="common">Northern krill</name>
    <name type="synonym">Thysanopoda norvegica</name>
    <dbReference type="NCBI Taxonomy" id="48144"/>
    <lineage>
        <taxon>Eukaryota</taxon>
        <taxon>Metazoa</taxon>
        <taxon>Ecdysozoa</taxon>
        <taxon>Arthropoda</taxon>
        <taxon>Crustacea</taxon>
        <taxon>Multicrustacea</taxon>
        <taxon>Malacostraca</taxon>
        <taxon>Eumalacostraca</taxon>
        <taxon>Eucarida</taxon>
        <taxon>Euphausiacea</taxon>
        <taxon>Euphausiidae</taxon>
        <taxon>Meganyctiphanes</taxon>
    </lineage>
</organism>
<keyword evidence="2" id="KW-1185">Reference proteome</keyword>
<protein>
    <recommendedName>
        <fullName evidence="3">Copia protein</fullName>
    </recommendedName>
</protein>
<accession>A0AAV2PYS6</accession>
<dbReference type="EMBL" id="CAXKWB010002628">
    <property type="protein sequence ID" value="CAL4067305.1"/>
    <property type="molecule type" value="Genomic_DNA"/>
</dbReference>
<sequence>MALHEAACEALFLRELFSELIQLPEQTPRIWSDNMGAIGLAHHQKYHKRSKHIANKFHATRWYIQKGYITVKYVPSRDNLADLFTKPLIGRKLNNPTNSMIRGKATSTQINNRYR</sequence>
<feature type="non-terminal residue" evidence="1">
    <location>
        <position position="115"/>
    </location>
</feature>
<dbReference type="Proteomes" id="UP001497623">
    <property type="component" value="Unassembled WGS sequence"/>
</dbReference>
<comment type="caution">
    <text evidence="1">The sequence shown here is derived from an EMBL/GenBank/DDBJ whole genome shotgun (WGS) entry which is preliminary data.</text>
</comment>
<name>A0AAV2PYS6_MEGNR</name>
<proteinExistence type="predicted"/>
<evidence type="ECO:0008006" key="3">
    <source>
        <dbReference type="Google" id="ProtNLM"/>
    </source>
</evidence>
<evidence type="ECO:0000313" key="1">
    <source>
        <dbReference type="EMBL" id="CAL4067305.1"/>
    </source>
</evidence>
<evidence type="ECO:0000313" key="2">
    <source>
        <dbReference type="Proteomes" id="UP001497623"/>
    </source>
</evidence>
<reference evidence="1 2" key="1">
    <citation type="submission" date="2024-05" db="EMBL/GenBank/DDBJ databases">
        <authorList>
            <person name="Wallberg A."/>
        </authorList>
    </citation>
    <scope>NUCLEOTIDE SEQUENCE [LARGE SCALE GENOMIC DNA]</scope>
</reference>
<dbReference type="CDD" id="cd09272">
    <property type="entry name" value="RNase_HI_RT_Ty1"/>
    <property type="match status" value="1"/>
</dbReference>